<proteinExistence type="predicted"/>
<dbReference type="OrthoDB" id="2825at2759"/>
<dbReference type="OMA" id="AMECAAE"/>
<organism evidence="2 3">
    <name type="scientific">Porphyridium purpureum</name>
    <name type="common">Red alga</name>
    <name type="synonym">Porphyridium cruentum</name>
    <dbReference type="NCBI Taxonomy" id="35688"/>
    <lineage>
        <taxon>Eukaryota</taxon>
        <taxon>Rhodophyta</taxon>
        <taxon>Bangiophyceae</taxon>
        <taxon>Porphyridiales</taxon>
        <taxon>Porphyridiaceae</taxon>
        <taxon>Porphyridium</taxon>
    </lineage>
</organism>
<accession>A0A5J4Z1J9</accession>
<evidence type="ECO:0000313" key="2">
    <source>
        <dbReference type="EMBL" id="KAA8497779.1"/>
    </source>
</evidence>
<name>A0A5J4Z1J9_PORPP</name>
<reference evidence="3" key="1">
    <citation type="journal article" date="2019" name="Nat. Commun.">
        <title>Expansion of phycobilisome linker gene families in mesophilic red algae.</title>
        <authorList>
            <person name="Lee J."/>
            <person name="Kim D."/>
            <person name="Bhattacharya D."/>
            <person name="Yoon H.S."/>
        </authorList>
    </citation>
    <scope>NUCLEOTIDE SEQUENCE [LARGE SCALE GENOMIC DNA]</scope>
    <source>
        <strain evidence="3">CCMP 1328</strain>
    </source>
</reference>
<dbReference type="EMBL" id="VRMN01000001">
    <property type="protein sequence ID" value="KAA8497779.1"/>
    <property type="molecule type" value="Genomic_DNA"/>
</dbReference>
<gene>
    <name evidence="2" type="ORF">FVE85_5364</name>
</gene>
<comment type="caution">
    <text evidence="2">The sequence shown here is derived from an EMBL/GenBank/DDBJ whole genome shotgun (WGS) entry which is preliminary data.</text>
</comment>
<dbReference type="Proteomes" id="UP000324585">
    <property type="component" value="Unassembled WGS sequence"/>
</dbReference>
<feature type="compositionally biased region" description="Basic and acidic residues" evidence="1">
    <location>
        <begin position="26"/>
        <end position="38"/>
    </location>
</feature>
<feature type="region of interest" description="Disordered" evidence="1">
    <location>
        <begin position="26"/>
        <end position="56"/>
    </location>
</feature>
<protein>
    <submittedName>
        <fullName evidence="2">Uncharacterized protein</fullName>
    </submittedName>
</protein>
<dbReference type="AlphaFoldDB" id="A0A5J4Z1J9"/>
<evidence type="ECO:0000313" key="3">
    <source>
        <dbReference type="Proteomes" id="UP000324585"/>
    </source>
</evidence>
<sequence length="258" mass="28303">MEARDARTRAPAAFLGAHAGVALRSIQDERAAPRDAGKRATRAGVRRDGVKMQSGSRSRVDCAERVSRRRFIDALVVVPAAILAGGGGAIGRPAYAATKDANKELLECLTNVVQSQRSLKKASVYLDKANWDKARTYVVYCTRKLRLRSSMKKGAELMADQSKFVDAMECAAELDNILTQLDASIYTAIFIPPGLDDDGFEILAPEALRYQAEGRAYYAEAMSFLDTYVSLFPAELVSSARERARTRQEVIDMTELTA</sequence>
<evidence type="ECO:0000256" key="1">
    <source>
        <dbReference type="SAM" id="MobiDB-lite"/>
    </source>
</evidence>
<keyword evidence="3" id="KW-1185">Reference proteome</keyword>